<dbReference type="InParanoid" id="A0A165K654"/>
<dbReference type="FunCoup" id="A0A165K654">
    <property type="interactions" value="84"/>
</dbReference>
<sequence>MGRLKAGKQLRTVPAPKEKLDAKSKASSSASLPTVPKLFAKAQGLVVQGDFDLARQFLDRILQQDPSHIEAYELLGIVQLELGDLDAARSTFLHLLEMPNTPASAHLYLAQLEDEPQTSLRHYEAAIETFTTQLKGKDTPVVDGREPPTEEELKSSIVQALCAMIEIWMSDLCMEESAEASCEALLSRAFAIDENSPEALQSLASCRMSQDRPDDARLAVERSWAQWKDLEPDDSRRPDLPQRLSLAKLFLELAQHYSELALFESALSILQDVLAADDQEVMGWYLEGWCLLLMSENLRVSAATADGVSWTDLAHDARECLDMCKNLHINQQHPDAQVLQHVEELLAEIVALNLPPRANDDDDDEVWVDDDEDEDGDVEMS</sequence>
<protein>
    <submittedName>
        <fullName evidence="3">TPR-like protein</fullName>
    </submittedName>
</protein>
<dbReference type="Proteomes" id="UP000077266">
    <property type="component" value="Unassembled WGS sequence"/>
</dbReference>
<dbReference type="CDD" id="cd24142">
    <property type="entry name" value="ACL4-like"/>
    <property type="match status" value="1"/>
</dbReference>
<evidence type="ECO:0000256" key="2">
    <source>
        <dbReference type="SAM" id="MobiDB-lite"/>
    </source>
</evidence>
<dbReference type="GO" id="GO:0051301">
    <property type="term" value="P:cell division"/>
    <property type="evidence" value="ECO:0007669"/>
    <property type="project" value="TreeGrafter"/>
</dbReference>
<dbReference type="Pfam" id="PF14559">
    <property type="entry name" value="TPR_19"/>
    <property type="match status" value="1"/>
</dbReference>
<feature type="region of interest" description="Disordered" evidence="2">
    <location>
        <begin position="356"/>
        <end position="381"/>
    </location>
</feature>
<evidence type="ECO:0000256" key="1">
    <source>
        <dbReference type="ARBA" id="ARBA00022803"/>
    </source>
</evidence>
<organism evidence="3 4">
    <name type="scientific">Exidia glandulosa HHB12029</name>
    <dbReference type="NCBI Taxonomy" id="1314781"/>
    <lineage>
        <taxon>Eukaryota</taxon>
        <taxon>Fungi</taxon>
        <taxon>Dikarya</taxon>
        <taxon>Basidiomycota</taxon>
        <taxon>Agaricomycotina</taxon>
        <taxon>Agaricomycetes</taxon>
        <taxon>Auriculariales</taxon>
        <taxon>Exidiaceae</taxon>
        <taxon>Exidia</taxon>
    </lineage>
</organism>
<evidence type="ECO:0000313" key="3">
    <source>
        <dbReference type="EMBL" id="KZV95855.1"/>
    </source>
</evidence>
<dbReference type="OrthoDB" id="1914839at2759"/>
<dbReference type="STRING" id="1314781.A0A165K654"/>
<dbReference type="InterPro" id="IPR011990">
    <property type="entry name" value="TPR-like_helical_dom_sf"/>
</dbReference>
<feature type="compositionally biased region" description="Acidic residues" evidence="2">
    <location>
        <begin position="360"/>
        <end position="381"/>
    </location>
</feature>
<dbReference type="EMBL" id="KV425950">
    <property type="protein sequence ID" value="KZV95855.1"/>
    <property type="molecule type" value="Genomic_DNA"/>
</dbReference>
<feature type="region of interest" description="Disordered" evidence="2">
    <location>
        <begin position="1"/>
        <end position="28"/>
    </location>
</feature>
<keyword evidence="1" id="KW-0802">TPR repeat</keyword>
<keyword evidence="4" id="KW-1185">Reference proteome</keyword>
<dbReference type="PANTHER" id="PTHR12558:SF50">
    <property type="entry name" value="ASSEMBLY CHAPERONE OF RPL4-RELATED"/>
    <property type="match status" value="1"/>
</dbReference>
<evidence type="ECO:0000313" key="4">
    <source>
        <dbReference type="Proteomes" id="UP000077266"/>
    </source>
</evidence>
<name>A0A165K654_EXIGL</name>
<dbReference type="PANTHER" id="PTHR12558">
    <property type="entry name" value="CELL DIVISION CYCLE 16,23,27"/>
    <property type="match status" value="1"/>
</dbReference>
<gene>
    <name evidence="3" type="ORF">EXIGLDRAFT_734344</name>
</gene>
<dbReference type="Gene3D" id="1.25.40.10">
    <property type="entry name" value="Tetratricopeptide repeat domain"/>
    <property type="match status" value="2"/>
</dbReference>
<dbReference type="SUPFAM" id="SSF48452">
    <property type="entry name" value="TPR-like"/>
    <property type="match status" value="1"/>
</dbReference>
<dbReference type="SMART" id="SM00028">
    <property type="entry name" value="TPR"/>
    <property type="match status" value="4"/>
</dbReference>
<dbReference type="InterPro" id="IPR019734">
    <property type="entry name" value="TPR_rpt"/>
</dbReference>
<dbReference type="GO" id="GO:0005680">
    <property type="term" value="C:anaphase-promoting complex"/>
    <property type="evidence" value="ECO:0007669"/>
    <property type="project" value="UniProtKB-ARBA"/>
</dbReference>
<dbReference type="AlphaFoldDB" id="A0A165K654"/>
<accession>A0A165K654</accession>
<proteinExistence type="predicted"/>
<reference evidence="3 4" key="1">
    <citation type="journal article" date="2016" name="Mol. Biol. Evol.">
        <title>Comparative Genomics of Early-Diverging Mushroom-Forming Fungi Provides Insights into the Origins of Lignocellulose Decay Capabilities.</title>
        <authorList>
            <person name="Nagy L.G."/>
            <person name="Riley R."/>
            <person name="Tritt A."/>
            <person name="Adam C."/>
            <person name="Daum C."/>
            <person name="Floudas D."/>
            <person name="Sun H."/>
            <person name="Yadav J.S."/>
            <person name="Pangilinan J."/>
            <person name="Larsson K.H."/>
            <person name="Matsuura K."/>
            <person name="Barry K."/>
            <person name="Labutti K."/>
            <person name="Kuo R."/>
            <person name="Ohm R.A."/>
            <person name="Bhattacharya S.S."/>
            <person name="Shirouzu T."/>
            <person name="Yoshinaga Y."/>
            <person name="Martin F.M."/>
            <person name="Grigoriev I.V."/>
            <person name="Hibbett D.S."/>
        </authorList>
    </citation>
    <scope>NUCLEOTIDE SEQUENCE [LARGE SCALE GENOMIC DNA]</scope>
    <source>
        <strain evidence="3 4">HHB12029</strain>
    </source>
</reference>